<sequence length="331" mass="36885">MGKRSAFDDSDEEEKYPEERPQGTPQPEMGHAPSSQMMRVRAESSRKRNPSGQTSGLQKRKRGDPEVVEVDPLSFSLPPIHELSSIDELLKKGYEDQGRGAGQFEGVLEGHALLTFDPPWVECVGLPAAGVPRLEDGMRQAVQAVNSFVTVCADLEGQLASARRKAASEANKAREAETRLQALEEERRRLEEDVTRMRGQLEGMELTHSLQMESLLATSVPKSRLDAYIFAGVQRYLGSSEFALGINDVMDPAMERGARKVVMEIEATWRKNEDIQPILDKYADREMKGKTSTVRLRCKAQKHFQDMDFAQLPSCNRSPGLAPLLQSPKTS</sequence>
<dbReference type="EMBL" id="OX459119">
    <property type="protein sequence ID" value="CAI9094843.1"/>
    <property type="molecule type" value="Genomic_DNA"/>
</dbReference>
<keyword evidence="1" id="KW-0175">Coiled coil</keyword>
<organism evidence="3 4">
    <name type="scientific">Oldenlandia corymbosa var. corymbosa</name>
    <dbReference type="NCBI Taxonomy" id="529605"/>
    <lineage>
        <taxon>Eukaryota</taxon>
        <taxon>Viridiplantae</taxon>
        <taxon>Streptophyta</taxon>
        <taxon>Embryophyta</taxon>
        <taxon>Tracheophyta</taxon>
        <taxon>Spermatophyta</taxon>
        <taxon>Magnoliopsida</taxon>
        <taxon>eudicotyledons</taxon>
        <taxon>Gunneridae</taxon>
        <taxon>Pentapetalae</taxon>
        <taxon>asterids</taxon>
        <taxon>lamiids</taxon>
        <taxon>Gentianales</taxon>
        <taxon>Rubiaceae</taxon>
        <taxon>Rubioideae</taxon>
        <taxon>Spermacoceae</taxon>
        <taxon>Hedyotis-Oldenlandia complex</taxon>
        <taxon>Oldenlandia</taxon>
    </lineage>
</organism>
<accession>A0AAV1CJI6</accession>
<feature type="region of interest" description="Disordered" evidence="2">
    <location>
        <begin position="1"/>
        <end position="67"/>
    </location>
</feature>
<evidence type="ECO:0000256" key="1">
    <source>
        <dbReference type="SAM" id="Coils"/>
    </source>
</evidence>
<dbReference type="AlphaFoldDB" id="A0AAV1CJI6"/>
<name>A0AAV1CJI6_OLDCO</name>
<evidence type="ECO:0000313" key="3">
    <source>
        <dbReference type="EMBL" id="CAI9094843.1"/>
    </source>
</evidence>
<gene>
    <name evidence="3" type="ORF">OLC1_LOCUS5931</name>
</gene>
<reference evidence="3" key="1">
    <citation type="submission" date="2023-03" db="EMBL/GenBank/DDBJ databases">
        <authorList>
            <person name="Julca I."/>
        </authorList>
    </citation>
    <scope>NUCLEOTIDE SEQUENCE</scope>
</reference>
<evidence type="ECO:0000256" key="2">
    <source>
        <dbReference type="SAM" id="MobiDB-lite"/>
    </source>
</evidence>
<feature type="coiled-coil region" evidence="1">
    <location>
        <begin position="152"/>
        <end position="207"/>
    </location>
</feature>
<proteinExistence type="predicted"/>
<dbReference type="Proteomes" id="UP001161247">
    <property type="component" value="Chromosome 2"/>
</dbReference>
<keyword evidence="4" id="KW-1185">Reference proteome</keyword>
<protein>
    <submittedName>
        <fullName evidence="3">OLC1v1030649C1</fullName>
    </submittedName>
</protein>
<evidence type="ECO:0000313" key="4">
    <source>
        <dbReference type="Proteomes" id="UP001161247"/>
    </source>
</evidence>